<dbReference type="AlphaFoldDB" id="D3BM25"/>
<dbReference type="InterPro" id="IPR027484">
    <property type="entry name" value="PInositol-4-P-5-kinase_N"/>
</dbReference>
<dbReference type="InterPro" id="IPR027483">
    <property type="entry name" value="PInositol-4-P-4/5-kinase_C_sf"/>
</dbReference>
<keyword evidence="1" id="KW-0547">Nucleotide-binding</keyword>
<sequence>MVWLTNPQFFKGFTSNLKKALPCIKIADEENIPLLRSLGDEAQDPTQLATSLRNYILTCCLKGISLSVHDNPIDSEAINHSDLVSVEERIYTEKDLFREELNLQNTTTKKHEFKDYTPKIFAAIRQLQGLSPDDYLKSFNATTFFDILTNQKFSEGKSGSFMCFTPDNQYLIKTITAEESRLLRKKMIKFYDYFKSNRSSYLLKFYGSYKVVMPNRHYVYLAVMSNVFSCTTQKIRERYDIKGSCINRGGKHDYDKKSLGLDLDFINVRQSLRLPHHHKEFIIHQLQRDAEFLQSLNIMDYSLLIGVHENTDDQQQQQEQQITNAQSPDQSPSQSSSTPSPSSLSSSSSTLHSSNNYIVKTPPPNYGRLISSDNKEIYYIGIIDILQLYDFSKKQERFLKIYFTRKDGKGISAAPPDFYKERFMNRMNQIIGEIYYV</sequence>
<dbReference type="PANTHER" id="PTHR23086:SF124">
    <property type="entry name" value="G-PROTEIN-COUPLED RECEPTOR FAMILY PROTEIN"/>
    <property type="match status" value="1"/>
</dbReference>
<dbReference type="PANTHER" id="PTHR23086">
    <property type="entry name" value="PHOSPHATIDYLINOSITOL-4-PHOSPHATE 5-KINASE"/>
    <property type="match status" value="1"/>
</dbReference>
<dbReference type="Gene3D" id="3.30.810.10">
    <property type="entry name" value="2-Layer Sandwich"/>
    <property type="match status" value="1"/>
</dbReference>
<dbReference type="InterPro" id="IPR002498">
    <property type="entry name" value="PInositol-4-P-4/5-kinase_core"/>
</dbReference>
<reference evidence="4 5" key="1">
    <citation type="journal article" date="2011" name="Genome Res.">
        <title>Phylogeny-wide analysis of social amoeba genomes highlights ancient origins for complex intercellular communication.</title>
        <authorList>
            <person name="Heidel A.J."/>
            <person name="Lawal H.M."/>
            <person name="Felder M."/>
            <person name="Schilde C."/>
            <person name="Helps N.R."/>
            <person name="Tunggal B."/>
            <person name="Rivero F."/>
            <person name="John U."/>
            <person name="Schleicher M."/>
            <person name="Eichinger L."/>
            <person name="Platzer M."/>
            <person name="Noegel A.A."/>
            <person name="Schaap P."/>
            <person name="Gloeckner G."/>
        </authorList>
    </citation>
    <scope>NUCLEOTIDE SEQUENCE [LARGE SCALE GENOMIC DNA]</scope>
    <source>
        <strain evidence="5">ATCC 26659 / Pp 5 / PN500</strain>
    </source>
</reference>
<dbReference type="InParanoid" id="D3BM25"/>
<keyword evidence="5" id="KW-1185">Reference proteome</keyword>
<protein>
    <submittedName>
        <fullName evidence="4">G-protein-coupled receptor family protein</fullName>
    </submittedName>
</protein>
<dbReference type="Gene3D" id="3.30.800.10">
    <property type="entry name" value="Phosphatidylinositol Phosphate Kinase II Beta"/>
    <property type="match status" value="1"/>
</dbReference>
<dbReference type="GO" id="GO:0016308">
    <property type="term" value="F:1-phosphatidylinositol-4-phosphate 5-kinase activity"/>
    <property type="evidence" value="ECO:0007669"/>
    <property type="project" value="TreeGrafter"/>
</dbReference>
<dbReference type="SUPFAM" id="SSF56104">
    <property type="entry name" value="SAICAR synthase-like"/>
    <property type="match status" value="1"/>
</dbReference>
<dbReference type="EMBL" id="ADBJ01000042">
    <property type="protein sequence ID" value="EFA77626.1"/>
    <property type="molecule type" value="Genomic_DNA"/>
</dbReference>
<keyword evidence="1" id="KW-0808">Transferase</keyword>
<keyword evidence="4" id="KW-0675">Receptor</keyword>
<dbReference type="InterPro" id="IPR023610">
    <property type="entry name" value="PInositol-4/5-P-5/4-kinase"/>
</dbReference>
<dbReference type="GO" id="GO:0005524">
    <property type="term" value="F:ATP binding"/>
    <property type="evidence" value="ECO:0007669"/>
    <property type="project" value="UniProtKB-UniRule"/>
</dbReference>
<feature type="region of interest" description="Disordered" evidence="2">
    <location>
        <begin position="312"/>
        <end position="365"/>
    </location>
</feature>
<dbReference type="CDD" id="cd00139">
    <property type="entry name" value="PIPKc"/>
    <property type="match status" value="1"/>
</dbReference>
<dbReference type="STRING" id="670386.D3BM25"/>
<dbReference type="OMA" id="KERADYH"/>
<comment type="caution">
    <text evidence="4">The sequence shown here is derived from an EMBL/GenBank/DDBJ whole genome shotgun (WGS) entry which is preliminary data.</text>
</comment>
<feature type="compositionally biased region" description="Low complexity" evidence="2">
    <location>
        <begin position="314"/>
        <end position="354"/>
    </location>
</feature>
<dbReference type="RefSeq" id="XP_020429754.1">
    <property type="nucleotide sequence ID" value="XM_020582973.1"/>
</dbReference>
<evidence type="ECO:0000256" key="1">
    <source>
        <dbReference type="PROSITE-ProRule" id="PRU00781"/>
    </source>
</evidence>
<dbReference type="SMART" id="SM00330">
    <property type="entry name" value="PIPKc"/>
    <property type="match status" value="1"/>
</dbReference>
<name>D3BM25_HETP5</name>
<accession>D3BM25</accession>
<dbReference type="PROSITE" id="PS51455">
    <property type="entry name" value="PIPK"/>
    <property type="match status" value="1"/>
</dbReference>
<organism evidence="4 5">
    <name type="scientific">Heterostelium pallidum (strain ATCC 26659 / Pp 5 / PN500)</name>
    <name type="common">Cellular slime mold</name>
    <name type="synonym">Polysphondylium pallidum</name>
    <dbReference type="NCBI Taxonomy" id="670386"/>
    <lineage>
        <taxon>Eukaryota</taxon>
        <taxon>Amoebozoa</taxon>
        <taxon>Evosea</taxon>
        <taxon>Eumycetozoa</taxon>
        <taxon>Dictyostelia</taxon>
        <taxon>Acytosteliales</taxon>
        <taxon>Acytosteliaceae</taxon>
        <taxon>Heterostelium</taxon>
    </lineage>
</organism>
<keyword evidence="1" id="KW-0067">ATP-binding</keyword>
<dbReference type="GeneID" id="31367700"/>
<dbReference type="GO" id="GO:0005886">
    <property type="term" value="C:plasma membrane"/>
    <property type="evidence" value="ECO:0007669"/>
    <property type="project" value="TreeGrafter"/>
</dbReference>
<proteinExistence type="predicted"/>
<dbReference type="Pfam" id="PF01504">
    <property type="entry name" value="PIP5K"/>
    <property type="match status" value="1"/>
</dbReference>
<keyword evidence="1" id="KW-0418">Kinase</keyword>
<dbReference type="GO" id="GO:0046854">
    <property type="term" value="P:phosphatidylinositol phosphate biosynthetic process"/>
    <property type="evidence" value="ECO:0007669"/>
    <property type="project" value="TreeGrafter"/>
</dbReference>
<evidence type="ECO:0000313" key="4">
    <source>
        <dbReference type="EMBL" id="EFA77626.1"/>
    </source>
</evidence>
<gene>
    <name evidence="4" type="primary">rpkA</name>
    <name evidence="4" type="ORF">PPL_12233</name>
</gene>
<feature type="domain" description="PIPK" evidence="3">
    <location>
        <begin position="49"/>
        <end position="431"/>
    </location>
</feature>
<evidence type="ECO:0000256" key="2">
    <source>
        <dbReference type="SAM" id="MobiDB-lite"/>
    </source>
</evidence>
<evidence type="ECO:0000313" key="5">
    <source>
        <dbReference type="Proteomes" id="UP000001396"/>
    </source>
</evidence>
<dbReference type="Proteomes" id="UP000001396">
    <property type="component" value="Unassembled WGS sequence"/>
</dbReference>
<evidence type="ECO:0000259" key="3">
    <source>
        <dbReference type="PROSITE" id="PS51455"/>
    </source>
</evidence>